<evidence type="ECO:0000259" key="2">
    <source>
        <dbReference type="Pfam" id="PF00857"/>
    </source>
</evidence>
<keyword evidence="1 3" id="KW-0378">Hydrolase</keyword>
<dbReference type="InterPro" id="IPR036380">
    <property type="entry name" value="Isochorismatase-like_sf"/>
</dbReference>
<reference evidence="3 4" key="1">
    <citation type="submission" date="2024-03" db="EMBL/GenBank/DDBJ databases">
        <title>Novel species of the genus Variovorax.</title>
        <authorList>
            <person name="Liu Q."/>
            <person name="Xin Y.-H."/>
        </authorList>
    </citation>
    <scope>NUCLEOTIDE SEQUENCE [LARGE SCALE GENOMIC DNA]</scope>
    <source>
        <strain evidence="3 4">KACC 18900</strain>
    </source>
</reference>
<dbReference type="Proteomes" id="UP001385892">
    <property type="component" value="Unassembled WGS sequence"/>
</dbReference>
<dbReference type="PANTHER" id="PTHR43540">
    <property type="entry name" value="PEROXYUREIDOACRYLATE/UREIDOACRYLATE AMIDOHYDROLASE-RELATED"/>
    <property type="match status" value="1"/>
</dbReference>
<dbReference type="PANTHER" id="PTHR43540:SF6">
    <property type="entry name" value="ISOCHORISMATASE-LIKE DOMAIN-CONTAINING PROTEIN"/>
    <property type="match status" value="1"/>
</dbReference>
<dbReference type="InterPro" id="IPR050272">
    <property type="entry name" value="Isochorismatase-like_hydrls"/>
</dbReference>
<dbReference type="CDD" id="cd00431">
    <property type="entry name" value="cysteine_hydrolases"/>
    <property type="match status" value="1"/>
</dbReference>
<evidence type="ECO:0000313" key="3">
    <source>
        <dbReference type="EMBL" id="MEJ8852472.1"/>
    </source>
</evidence>
<accession>A0ABU8X169</accession>
<gene>
    <name evidence="3" type="ORF">WKW82_38035</name>
</gene>
<dbReference type="EMBL" id="JBBKZT010000043">
    <property type="protein sequence ID" value="MEJ8852472.1"/>
    <property type="molecule type" value="Genomic_DNA"/>
</dbReference>
<dbReference type="SUPFAM" id="SSF52499">
    <property type="entry name" value="Isochorismatase-like hydrolases"/>
    <property type="match status" value="1"/>
</dbReference>
<name>A0ABU8X169_9BURK</name>
<protein>
    <submittedName>
        <fullName evidence="3">Isochorismatase family cysteine hydrolase</fullName>
        <ecNumber evidence="3">3.-.-.-</ecNumber>
    </submittedName>
</protein>
<evidence type="ECO:0000313" key="4">
    <source>
        <dbReference type="Proteomes" id="UP001385892"/>
    </source>
</evidence>
<dbReference type="Gene3D" id="3.40.50.850">
    <property type="entry name" value="Isochorismatase-like"/>
    <property type="match status" value="1"/>
</dbReference>
<dbReference type="InterPro" id="IPR000868">
    <property type="entry name" value="Isochorismatase-like_dom"/>
</dbReference>
<dbReference type="GO" id="GO:0016787">
    <property type="term" value="F:hydrolase activity"/>
    <property type="evidence" value="ECO:0007669"/>
    <property type="project" value="UniProtKB-KW"/>
</dbReference>
<organism evidence="3 4">
    <name type="scientific">Variovorax rhizosphaerae</name>
    <dbReference type="NCBI Taxonomy" id="1836200"/>
    <lineage>
        <taxon>Bacteria</taxon>
        <taxon>Pseudomonadati</taxon>
        <taxon>Pseudomonadota</taxon>
        <taxon>Betaproteobacteria</taxon>
        <taxon>Burkholderiales</taxon>
        <taxon>Comamonadaceae</taxon>
        <taxon>Variovorax</taxon>
    </lineage>
</organism>
<proteinExistence type="predicted"/>
<dbReference type="RefSeq" id="WP_340348420.1">
    <property type="nucleotide sequence ID" value="NZ_JBBKZT010000043.1"/>
</dbReference>
<evidence type="ECO:0000256" key="1">
    <source>
        <dbReference type="ARBA" id="ARBA00022801"/>
    </source>
</evidence>
<sequence length="201" mass="22380">MTANASKQLARGAPVGHTALIIMDMISCWDFPDADKLQRFARRITHCIARLAGRCRRSDVPVIYANDNRGRWRSDFPKLVDLSLQCGGAAAEITRTLAPADDDYFVLKPMHSAFYGTPLHLLLTHLNVQRLIITGVSSDQCVMTTVAEARMRTLDVVVPRDCVASQSTRCNEVALRQFADVHRIATTPSARLRLLHRPAND</sequence>
<comment type="caution">
    <text evidence="3">The sequence shown here is derived from an EMBL/GenBank/DDBJ whole genome shotgun (WGS) entry which is preliminary data.</text>
</comment>
<dbReference type="Pfam" id="PF00857">
    <property type="entry name" value="Isochorismatase"/>
    <property type="match status" value="1"/>
</dbReference>
<dbReference type="EC" id="3.-.-.-" evidence="3"/>
<keyword evidence="4" id="KW-1185">Reference proteome</keyword>
<feature type="domain" description="Isochorismatase-like" evidence="2">
    <location>
        <begin position="18"/>
        <end position="180"/>
    </location>
</feature>